<protein>
    <recommendedName>
        <fullName evidence="3">CN hydrolase domain-containing protein</fullName>
    </recommendedName>
</protein>
<comment type="caution">
    <text evidence="1">The sequence shown here is derived from an EMBL/GenBank/DDBJ whole genome shotgun (WGS) entry which is preliminary data.</text>
</comment>
<proteinExistence type="predicted"/>
<evidence type="ECO:0000313" key="2">
    <source>
        <dbReference type="Proteomes" id="UP000179237"/>
    </source>
</evidence>
<dbReference type="InterPro" id="IPR036526">
    <property type="entry name" value="C-N_Hydrolase_sf"/>
</dbReference>
<accession>A0A1F5FWP3</accession>
<dbReference type="EMBL" id="MFAQ01000004">
    <property type="protein sequence ID" value="OGD84027.1"/>
    <property type="molecule type" value="Genomic_DNA"/>
</dbReference>
<dbReference type="SUPFAM" id="SSF56317">
    <property type="entry name" value="Carbon-nitrogen hydrolase"/>
    <property type="match status" value="1"/>
</dbReference>
<sequence length="281" mass="31949">MYWEKEVRKYKELPEEWYFRDTGVFRANFENGVEITGVSANSWEDYLEHLYRVRSSDKYVVSPELITCAGMNFEDLVKNESLINERIEEVAVLSKKYVDTYFLLGTPLFVNERPRNSVLVIKSGEIVSATNKRHGATDEENGFFEMVPEEVPLLLPQTKVAVVICSDFGLASLYAGCESELVDEVLRVSGKTDLAGKDVCVLPENVESVLLISCWGVGSKYVEEGEQDQYYKNQLMSIAWRIMKGSKVKDVIVVDRVPTNLSEELMKVTPTKPYNGVIRSR</sequence>
<dbReference type="AlphaFoldDB" id="A0A1F5FWP3"/>
<evidence type="ECO:0008006" key="3">
    <source>
        <dbReference type="Google" id="ProtNLM"/>
    </source>
</evidence>
<name>A0A1F5FWP3_9BACT</name>
<evidence type="ECO:0000313" key="1">
    <source>
        <dbReference type="EMBL" id="OGD84027.1"/>
    </source>
</evidence>
<gene>
    <name evidence="1" type="ORF">A2572_00680</name>
</gene>
<organism evidence="1 2">
    <name type="scientific">Candidatus Collierbacteria bacterium RIFOXYD1_FULL_40_9</name>
    <dbReference type="NCBI Taxonomy" id="1817731"/>
    <lineage>
        <taxon>Bacteria</taxon>
        <taxon>Candidatus Collieribacteriota</taxon>
    </lineage>
</organism>
<reference evidence="1 2" key="1">
    <citation type="journal article" date="2016" name="Nat. Commun.">
        <title>Thousands of microbial genomes shed light on interconnected biogeochemical processes in an aquifer system.</title>
        <authorList>
            <person name="Anantharaman K."/>
            <person name="Brown C.T."/>
            <person name="Hug L.A."/>
            <person name="Sharon I."/>
            <person name="Castelle C.J."/>
            <person name="Probst A.J."/>
            <person name="Thomas B.C."/>
            <person name="Singh A."/>
            <person name="Wilkins M.J."/>
            <person name="Karaoz U."/>
            <person name="Brodie E.L."/>
            <person name="Williams K.H."/>
            <person name="Hubbard S.S."/>
            <person name="Banfield J.F."/>
        </authorList>
    </citation>
    <scope>NUCLEOTIDE SEQUENCE [LARGE SCALE GENOMIC DNA]</scope>
</reference>
<dbReference type="Gene3D" id="3.60.110.10">
    <property type="entry name" value="Carbon-nitrogen hydrolase"/>
    <property type="match status" value="1"/>
</dbReference>
<dbReference type="Proteomes" id="UP000179237">
    <property type="component" value="Unassembled WGS sequence"/>
</dbReference>